<evidence type="ECO:0000313" key="2">
    <source>
        <dbReference type="Proteomes" id="UP000318833"/>
    </source>
</evidence>
<evidence type="ECO:0000313" key="1">
    <source>
        <dbReference type="EMBL" id="TSE05222.1"/>
    </source>
</evidence>
<dbReference type="AlphaFoldDB" id="A0A554VE01"/>
<sequence length="881" mass="103173">MFEDNLSYGEACKKLAKLYHVQYQGTKHTAKPTFKKRPLKAKEKEGEYYFKYKKKISDSALKIIGPLMTNEVAERFNLKSVEYFAYVKKEEVVETYATDDYPIFVFDFGDWQKIYQPKSADKSYRFRYAGGRPENFLFGLSDAKAGHTSLLNEEAKKDIDDTTRKSNIKLDQVVLCSGERDALNMASFGYYVVWKNSETAILTKQQYKTLKGLTEDLCNLPDIDFTGVKQAVNLGLQYLDIKTIWLPQYLLKSRDWRGNPKKDFKDFIDLKFNSERPGSFKTILKKLVENALPMKFWDEVPKYDAKGNYKGTEYSYNIVHGEHFLKHQGFYRLETPNEKDEYRYIHIDGNVVKKVTPNKIQYYVNSFLEDRQMNIPLRNMVKKTPYLNESYLSKLPYMDIDFVDCDRNTQYWFFTKYVAEITADTVKIHKKGTIDKMVWEEKVIDFPKELSQRKFEEAFNSPQFKIELDKGEEGDNHDIQILKKDSKFLNYLINVSRIHWRKDLEDSFKGKNPELEKDYFKKHQFDISAPNLNEDEIHEQKLHLINKIFTLGYMLHKYKDKSRAWLALGIDNKLSDIGESHGGSGKTFMYESVNQIMLNSFTIPGRKKEVVESEFIYGGVTKDTDNIFIDDVLPGYDYGRIYTDVSGPMRVNNKGVNAFTLTFPESPKMSATSNFTPRDYNHPSTKRRLVLTVHSDYYHLKKNNEYKQTRTIAHDFGGMQMFIDFTEQDYMDFYAFMAQCVSFFLSTNRKIDPPMNNVMKRNSMAIMGDLFREWAEVYFSPENGLLDAVISRNIAYVAYKDHGGKKGPKSFRDSVEAFCEFKEYIFDPIEEHIPRSSDGRIIKKIDGKTHECFYIKTRLEPINPKDFEEPNHPDYEGDTPY</sequence>
<reference evidence="1 2" key="1">
    <citation type="submission" date="2019-07" db="EMBL/GenBank/DDBJ databases">
        <title>The draft genome sequence of Aquimarina algiphila M91.</title>
        <authorList>
            <person name="Meng X."/>
        </authorList>
    </citation>
    <scope>NUCLEOTIDE SEQUENCE [LARGE SCALE GENOMIC DNA]</scope>
    <source>
        <strain evidence="1 2">M91</strain>
    </source>
</reference>
<accession>A0A554VE01</accession>
<proteinExistence type="predicted"/>
<organism evidence="1 2">
    <name type="scientific">Aquimarina algiphila</name>
    <dbReference type="NCBI Taxonomy" id="2047982"/>
    <lineage>
        <taxon>Bacteria</taxon>
        <taxon>Pseudomonadati</taxon>
        <taxon>Bacteroidota</taxon>
        <taxon>Flavobacteriia</taxon>
        <taxon>Flavobacteriales</taxon>
        <taxon>Flavobacteriaceae</taxon>
        <taxon>Aquimarina</taxon>
    </lineage>
</organism>
<dbReference type="OrthoDB" id="840343at2"/>
<comment type="caution">
    <text evidence="1">The sequence shown here is derived from an EMBL/GenBank/DDBJ whole genome shotgun (WGS) entry which is preliminary data.</text>
</comment>
<dbReference type="EMBL" id="VLNR01000064">
    <property type="protein sequence ID" value="TSE05222.1"/>
    <property type="molecule type" value="Genomic_DNA"/>
</dbReference>
<keyword evidence="2" id="KW-1185">Reference proteome</keyword>
<dbReference type="Proteomes" id="UP000318833">
    <property type="component" value="Unassembled WGS sequence"/>
</dbReference>
<dbReference type="RefSeq" id="WP_143918147.1">
    <property type="nucleotide sequence ID" value="NZ_VLNR01000064.1"/>
</dbReference>
<gene>
    <name evidence="1" type="ORF">FOF46_23450</name>
</gene>
<protein>
    <submittedName>
        <fullName evidence="1">Uncharacterized protein</fullName>
    </submittedName>
</protein>
<name>A0A554VE01_9FLAO</name>
<dbReference type="Gene3D" id="3.40.1360.10">
    <property type="match status" value="1"/>
</dbReference>